<gene>
    <name evidence="1" type="ORF">H2198_003891</name>
</gene>
<dbReference type="EMBL" id="JAPDRQ010000054">
    <property type="protein sequence ID" value="KAJ9658186.1"/>
    <property type="molecule type" value="Genomic_DNA"/>
</dbReference>
<protein>
    <submittedName>
        <fullName evidence="1">Uncharacterized protein</fullName>
    </submittedName>
</protein>
<reference evidence="1" key="1">
    <citation type="submission" date="2022-10" db="EMBL/GenBank/DDBJ databases">
        <title>Culturing micro-colonial fungi from biological soil crusts in the Mojave desert and describing Neophaeococcomyces mojavensis, and introducing the new genera and species Taxawa tesnikishii.</title>
        <authorList>
            <person name="Kurbessoian T."/>
            <person name="Stajich J.E."/>
        </authorList>
    </citation>
    <scope>NUCLEOTIDE SEQUENCE</scope>
    <source>
        <strain evidence="1">JES_112</strain>
    </source>
</reference>
<dbReference type="Proteomes" id="UP001172386">
    <property type="component" value="Unassembled WGS sequence"/>
</dbReference>
<sequence>MPSLGFSYAQAARGLTPSSNVSSNPTSSASSEHGTAKDTTLLIESATSNNKSIRNMTKPDRDLPTQPEFSRSTSQTGQADTPADHTSSSQVLDSEVDTNEANNTKEHSADLAPHAAEDNEAGERATEDAEERPGDNTQTASVASNEKEKTKEADDDWEKVSIPSVAADKELKDAPIPVLNIWQQRKEAQAKLKGPTAQRTVAPTNTQSRPRPQTTIPDESRKKNSSREDASAVGPGRNASNGRNAKNQTSSVSPRSVSQQNHKPTSQPPPVDAESWPTPESAINEPGRRSSTLEKAERVEVADANASSRKNKWQTLPFVPSVKFETQMPAARRGGRPATTPRGRGGANGQGERSTEKSEPGSMGPPPLPKTVSDQDRGRKGTVAPSARAGSVPNETSASDSQQQRPAGSTGKDSEASDPEMVAAIISDRVAGTDTPSTQDPSRSSSRHPPQTTSASRPTKSELEAGSVQGVDAVESPPRQSQQRERASVSNLDSNRVNDQGEKPQAREWTRDRASNAQKSENWRSERRGERSERGRGSYRGRGSHPSYNSNPSFTPPLPQGGFDAPKQGGQPEPRSRQSSQPFGTPSSFSTNRNNPRSQSIPITMLSGGYYQGAPGFAQTLSPIQTDMAFSGLGQMPNGMPGGIMSAMPYNEQLNGFALFSMVVSQLEYYFSVNNLCKDMFLRKHMDSQGFVPLRVIAEFKRIKSMLGDSQMSYDQLRGMAQQARTIEYVVGEDGEDRLRNREDWEKFVLPMEDRLPQAQNDGPKIKQAHFRQSIGTTQDFSMINGSLRSAPPNISGFDDSLAAYQASMQFQQPPMAEPQSAEQWAAHVEDVSQEDDRRSSTTSPLSKVQSPSHDPRSIFGSLTNGHRTSMSSNVDKENTFPDESVAALKVVVKDPDYEGDGDDAGIAGEPVPSSISGLRGGGGSPEQLERIRSLHFGQSANTPNKTEQTIYFTQEGPPPHLMQPGYIHEDYLSLREKALSQRAEDHFDGATGVLYPLWAEFLPRPNQFNVGMYEDFKTWALEDQAKGNENGKNHLVKFYDAMLNARVPMTERVAADIVKVARSELGSNRLTWLKLRAAWRNGATNLKTRKRLTDLLTNEEQVELERGA</sequence>
<accession>A0ACC3AAI0</accession>
<name>A0ACC3AAI0_9EURO</name>
<evidence type="ECO:0000313" key="1">
    <source>
        <dbReference type="EMBL" id="KAJ9658186.1"/>
    </source>
</evidence>
<organism evidence="1 2">
    <name type="scientific">Neophaeococcomyces mojaviensis</name>
    <dbReference type="NCBI Taxonomy" id="3383035"/>
    <lineage>
        <taxon>Eukaryota</taxon>
        <taxon>Fungi</taxon>
        <taxon>Dikarya</taxon>
        <taxon>Ascomycota</taxon>
        <taxon>Pezizomycotina</taxon>
        <taxon>Eurotiomycetes</taxon>
        <taxon>Chaetothyriomycetidae</taxon>
        <taxon>Chaetothyriales</taxon>
        <taxon>Chaetothyriales incertae sedis</taxon>
        <taxon>Neophaeococcomyces</taxon>
    </lineage>
</organism>
<comment type="caution">
    <text evidence="1">The sequence shown here is derived from an EMBL/GenBank/DDBJ whole genome shotgun (WGS) entry which is preliminary data.</text>
</comment>
<evidence type="ECO:0000313" key="2">
    <source>
        <dbReference type="Proteomes" id="UP001172386"/>
    </source>
</evidence>
<keyword evidence="2" id="KW-1185">Reference proteome</keyword>
<proteinExistence type="predicted"/>